<dbReference type="InterPro" id="IPR036047">
    <property type="entry name" value="F-box-like_dom_sf"/>
</dbReference>
<protein>
    <recommendedName>
        <fullName evidence="1">F-box domain-containing protein</fullName>
    </recommendedName>
</protein>
<evidence type="ECO:0000259" key="1">
    <source>
        <dbReference type="PROSITE" id="PS50181"/>
    </source>
</evidence>
<dbReference type="SUPFAM" id="SSF81383">
    <property type="entry name" value="F-box domain"/>
    <property type="match status" value="1"/>
</dbReference>
<gene>
    <name evidence="2" type="ORF">MVEN_01064100</name>
</gene>
<sequence>MTIHFLDLPSEILVLILHFLDLTSLIACIAINRRVKSVIDGSAWLQYRMAAQAACVEDNPGNTYMTSTERSFSLQKRQTAFAELLPSSVGTIQMDNFPVLNSYALSGGIFVMTESNKKALRWERLELDEYILDFALAVPEENLLLVLSSNAPLDVNPLPTNPVLKLRLYEMSTGSAHRGAQEPVIIVPIAVVGSLEIELDICGPKVFILTMIIENHDIAMQSSRILVYDWKKGRLQMDLADNYSTAVFLSTDVILLANETRGSLELWAIPNVPERISGPEISLQLPQVADHRLYCIFRVDSNPKGNHMSASHQPFHSSFVDSIVALKMTALHQDETEVQDMYLIFPRRALLQKMSSTENRGEKRLWADWGPSISRWVPTSISTREWPTITCGQRCVFLMPDRSILLLDFNPHTRKRTLFREGEQNDDHFISLLPSELDFMNKLALCGAQVLSGAEYVAKKPREATTWDGVMMDEEWIVGIKDTTESDGKFSLEIWHLG</sequence>
<accession>A0A8H7CZL7</accession>
<dbReference type="PROSITE" id="PS50181">
    <property type="entry name" value="FBOX"/>
    <property type="match status" value="1"/>
</dbReference>
<name>A0A8H7CZL7_9AGAR</name>
<dbReference type="EMBL" id="JACAZI010000008">
    <property type="protein sequence ID" value="KAF7353786.1"/>
    <property type="molecule type" value="Genomic_DNA"/>
</dbReference>
<keyword evidence="3" id="KW-1185">Reference proteome</keyword>
<dbReference type="AlphaFoldDB" id="A0A8H7CZL7"/>
<proteinExistence type="predicted"/>
<organism evidence="2 3">
    <name type="scientific">Mycena venus</name>
    <dbReference type="NCBI Taxonomy" id="2733690"/>
    <lineage>
        <taxon>Eukaryota</taxon>
        <taxon>Fungi</taxon>
        <taxon>Dikarya</taxon>
        <taxon>Basidiomycota</taxon>
        <taxon>Agaricomycotina</taxon>
        <taxon>Agaricomycetes</taxon>
        <taxon>Agaricomycetidae</taxon>
        <taxon>Agaricales</taxon>
        <taxon>Marasmiineae</taxon>
        <taxon>Mycenaceae</taxon>
        <taxon>Mycena</taxon>
    </lineage>
</organism>
<feature type="domain" description="F-box" evidence="1">
    <location>
        <begin position="2"/>
        <end position="47"/>
    </location>
</feature>
<evidence type="ECO:0000313" key="2">
    <source>
        <dbReference type="EMBL" id="KAF7353786.1"/>
    </source>
</evidence>
<dbReference type="InterPro" id="IPR001810">
    <property type="entry name" value="F-box_dom"/>
</dbReference>
<reference evidence="2" key="1">
    <citation type="submission" date="2020-05" db="EMBL/GenBank/DDBJ databases">
        <title>Mycena genomes resolve the evolution of fungal bioluminescence.</title>
        <authorList>
            <person name="Tsai I.J."/>
        </authorList>
    </citation>
    <scope>NUCLEOTIDE SEQUENCE</scope>
    <source>
        <strain evidence="2">CCC161011</strain>
    </source>
</reference>
<dbReference type="Proteomes" id="UP000620124">
    <property type="component" value="Unassembled WGS sequence"/>
</dbReference>
<comment type="caution">
    <text evidence="2">The sequence shown here is derived from an EMBL/GenBank/DDBJ whole genome shotgun (WGS) entry which is preliminary data.</text>
</comment>
<dbReference type="OrthoDB" id="2751409at2759"/>
<evidence type="ECO:0000313" key="3">
    <source>
        <dbReference type="Proteomes" id="UP000620124"/>
    </source>
</evidence>
<dbReference type="Pfam" id="PF12937">
    <property type="entry name" value="F-box-like"/>
    <property type="match status" value="1"/>
</dbReference>